<dbReference type="Pfam" id="PF00595">
    <property type="entry name" value="PDZ"/>
    <property type="match status" value="6"/>
</dbReference>
<dbReference type="SMART" id="SM00456">
    <property type="entry name" value="WW"/>
    <property type="match status" value="1"/>
</dbReference>
<evidence type="ECO:0000256" key="1">
    <source>
        <dbReference type="ARBA" id="ARBA00004170"/>
    </source>
</evidence>
<comment type="subcellular location">
    <subcellularLocation>
        <location evidence="1">Membrane</location>
        <topology evidence="1">Peripheral membrane protein</topology>
    </subcellularLocation>
</comment>
<proteinExistence type="predicted"/>
<dbReference type="InterPro" id="IPR001478">
    <property type="entry name" value="PDZ"/>
</dbReference>
<dbReference type="PANTHER" id="PTHR10316">
    <property type="entry name" value="MEMBRANE ASSOCIATED GUANYLATE KINASE-RELATED"/>
    <property type="match status" value="1"/>
</dbReference>
<dbReference type="SUPFAM" id="SSF51045">
    <property type="entry name" value="WW domain"/>
    <property type="match status" value="1"/>
</dbReference>
<dbReference type="InterPro" id="IPR036020">
    <property type="entry name" value="WW_dom_sf"/>
</dbReference>
<dbReference type="GO" id="GO:0007165">
    <property type="term" value="P:signal transduction"/>
    <property type="evidence" value="ECO:0007669"/>
    <property type="project" value="TreeGrafter"/>
</dbReference>
<feature type="compositionally biased region" description="Polar residues" evidence="4">
    <location>
        <begin position="943"/>
        <end position="960"/>
    </location>
</feature>
<evidence type="ECO:0000256" key="2">
    <source>
        <dbReference type="ARBA" id="ARBA00022737"/>
    </source>
</evidence>
<feature type="compositionally biased region" description="Polar residues" evidence="4">
    <location>
        <begin position="734"/>
        <end position="743"/>
    </location>
</feature>
<feature type="domain" description="PDZ" evidence="7">
    <location>
        <begin position="1237"/>
        <end position="1337"/>
    </location>
</feature>
<dbReference type="OrthoDB" id="66881at2759"/>
<evidence type="ECO:0008006" key="10">
    <source>
        <dbReference type="Google" id="ProtNLM"/>
    </source>
</evidence>
<dbReference type="InterPro" id="IPR008145">
    <property type="entry name" value="GK/Ca_channel_bsu"/>
</dbReference>
<dbReference type="KEGG" id="ovi:T265_12718"/>
<dbReference type="CDD" id="cd00136">
    <property type="entry name" value="PDZ_canonical"/>
    <property type="match status" value="1"/>
</dbReference>
<feature type="compositionally biased region" description="Polar residues" evidence="4">
    <location>
        <begin position="434"/>
        <end position="444"/>
    </location>
</feature>
<dbReference type="CTD" id="20326886"/>
<keyword evidence="2" id="KW-0677">Repeat</keyword>
<dbReference type="GeneID" id="20326886"/>
<dbReference type="InterPro" id="IPR001202">
    <property type="entry name" value="WW_dom"/>
</dbReference>
<dbReference type="EMBL" id="KL596630">
    <property type="protein sequence ID" value="KER32816.1"/>
    <property type="molecule type" value="Genomic_DNA"/>
</dbReference>
<feature type="region of interest" description="Disordered" evidence="4">
    <location>
        <begin position="574"/>
        <end position="595"/>
    </location>
</feature>
<name>A0A075A0D7_OPIVI</name>
<dbReference type="GO" id="GO:0016020">
    <property type="term" value="C:membrane"/>
    <property type="evidence" value="ECO:0007669"/>
    <property type="project" value="UniProtKB-SubCell"/>
</dbReference>
<dbReference type="PROSITE" id="PS50020">
    <property type="entry name" value="WW_DOMAIN_2"/>
    <property type="match status" value="1"/>
</dbReference>
<feature type="region of interest" description="Disordered" evidence="4">
    <location>
        <begin position="907"/>
        <end position="966"/>
    </location>
</feature>
<feature type="region of interest" description="Disordered" evidence="4">
    <location>
        <begin position="376"/>
        <end position="444"/>
    </location>
</feature>
<dbReference type="SMART" id="SM00072">
    <property type="entry name" value="GuKc"/>
    <property type="match status" value="1"/>
</dbReference>
<evidence type="ECO:0000259" key="5">
    <source>
        <dbReference type="PROSITE" id="PS50020"/>
    </source>
</evidence>
<feature type="domain" description="PDZ" evidence="7">
    <location>
        <begin position="606"/>
        <end position="690"/>
    </location>
</feature>
<feature type="domain" description="WW" evidence="5">
    <location>
        <begin position="498"/>
        <end position="531"/>
    </location>
</feature>
<feature type="domain" description="PDZ" evidence="7">
    <location>
        <begin position="1071"/>
        <end position="1145"/>
    </location>
</feature>
<evidence type="ECO:0000259" key="6">
    <source>
        <dbReference type="PROSITE" id="PS50052"/>
    </source>
</evidence>
<dbReference type="SUPFAM" id="SSF50156">
    <property type="entry name" value="PDZ domain-like"/>
    <property type="match status" value="6"/>
</dbReference>
<feature type="compositionally biased region" description="Low complexity" evidence="4">
    <location>
        <begin position="744"/>
        <end position="761"/>
    </location>
</feature>
<feature type="region of interest" description="Disordered" evidence="4">
    <location>
        <begin position="734"/>
        <end position="781"/>
    </location>
</feature>
<dbReference type="Gene3D" id="3.30.63.10">
    <property type="entry name" value="Guanylate Kinase phosphate binding domain"/>
    <property type="match status" value="1"/>
</dbReference>
<dbReference type="Gene3D" id="2.20.70.10">
    <property type="match status" value="1"/>
</dbReference>
<reference evidence="8 9" key="1">
    <citation type="submission" date="2013-11" db="EMBL/GenBank/DDBJ databases">
        <title>Opisthorchis viverrini - life in the bile duct.</title>
        <authorList>
            <person name="Young N.D."/>
            <person name="Nagarajan N."/>
            <person name="Lin S.J."/>
            <person name="Korhonen P.K."/>
            <person name="Jex A.R."/>
            <person name="Hall R.S."/>
            <person name="Safavi-Hemami H."/>
            <person name="Kaewkong W."/>
            <person name="Bertrand D."/>
            <person name="Gao S."/>
            <person name="Seet Q."/>
            <person name="Wongkham S."/>
            <person name="Teh B.T."/>
            <person name="Wongkham C."/>
            <person name="Intapan P.M."/>
            <person name="Maleewong W."/>
            <person name="Yang X."/>
            <person name="Hu M."/>
            <person name="Wang Z."/>
            <person name="Hofmann A."/>
            <person name="Sternberg P.W."/>
            <person name="Tan P."/>
            <person name="Wang J."/>
            <person name="Gasser R.B."/>
        </authorList>
    </citation>
    <scope>NUCLEOTIDE SEQUENCE [LARGE SCALE GENOMIC DNA]</scope>
</reference>
<dbReference type="PANTHER" id="PTHR10316:SF40">
    <property type="entry name" value="LD27118P"/>
    <property type="match status" value="1"/>
</dbReference>
<feature type="compositionally biased region" description="Basic and acidic residues" evidence="4">
    <location>
        <begin position="415"/>
        <end position="432"/>
    </location>
</feature>
<dbReference type="FunFam" id="2.30.42.10:FF:000005">
    <property type="entry name" value="Membrane associated guanylate kinase, WW and PDZ domain containing 1"/>
    <property type="match status" value="1"/>
</dbReference>
<organism evidence="8 9">
    <name type="scientific">Opisthorchis viverrini</name>
    <name type="common">Southeast Asian liver fluke</name>
    <dbReference type="NCBI Taxonomy" id="6198"/>
    <lineage>
        <taxon>Eukaryota</taxon>
        <taxon>Metazoa</taxon>
        <taxon>Spiralia</taxon>
        <taxon>Lophotrochozoa</taxon>
        <taxon>Platyhelminthes</taxon>
        <taxon>Trematoda</taxon>
        <taxon>Digenea</taxon>
        <taxon>Opisthorchiida</taxon>
        <taxon>Opisthorchiata</taxon>
        <taxon>Opisthorchiidae</taxon>
        <taxon>Opisthorchis</taxon>
    </lineage>
</organism>
<dbReference type="STRING" id="6198.A0A075A0D7"/>
<dbReference type="InterPro" id="IPR008144">
    <property type="entry name" value="Guanylate_kin-like_dom"/>
</dbReference>
<dbReference type="PROSITE" id="PS50052">
    <property type="entry name" value="GUANYLATE_KINASE_2"/>
    <property type="match status" value="1"/>
</dbReference>
<dbReference type="Gene3D" id="2.30.42.10">
    <property type="match status" value="6"/>
</dbReference>
<evidence type="ECO:0000313" key="9">
    <source>
        <dbReference type="Proteomes" id="UP000054324"/>
    </source>
</evidence>
<feature type="domain" description="Guanylate kinase-like" evidence="6">
    <location>
        <begin position="224"/>
        <end position="320"/>
    </location>
</feature>
<feature type="domain" description="PDZ" evidence="7">
    <location>
        <begin position="792"/>
        <end position="855"/>
    </location>
</feature>
<dbReference type="RefSeq" id="XP_009163422.1">
    <property type="nucleotide sequence ID" value="XM_009165158.1"/>
</dbReference>
<protein>
    <recommendedName>
        <fullName evidence="10">PDZ/DHR/GLGF domain protein</fullName>
    </recommendedName>
</protein>
<feature type="domain" description="PDZ" evidence="7">
    <location>
        <begin position="1146"/>
        <end position="1206"/>
    </location>
</feature>
<sequence length="1509" mass="162595">MFRTRLFPSVKGQPDSIPALVLRLIGMAVMHRKKVTAERILFIIYPDLPGQVYEAKPGLSIYRLERLGLLRPPGPAMLESNGCSNAYLPFRMPKPGANFVSPLQKAVGYDFKSGELSPWLDQCYEVLVSSTYPDLSLSLPIDGGSDAGMFCVIGSQLDLTRLTFHSIIPSSSHYKARQAVNPGDIILAFDNYEISGYTRRDAIELCDKLSRSTNPSNQMDVSRPRLKIRLSPPQALATGSTMLSSFLGAAFPLNSAEYSLQERIRENVYQRVVPCTTRLPRAEEVDGVHYRFMSVPQFLALERSGQLLESGMYNGNHYGTPRPEPSATALDTVLLSQLSLSTSSSVHQADDSCPIPPPLPPLASLTNVVANASTPFVTSFPTQHPTPPRPPTRHSSISNQSSKDNMMLSSNPHALGEKLEPSNEGTSDRIEPTDSVTRNPRWNQMNGNGSNSYLLDCDIADGHWKNPGVYVGLVTDVPKKDDSQKPSDLWNTLPVPNRPLPYGWEVVRDQKYGTFYIDHLHERTQYESPTEEDYALAEAIKANHSSSFNSAELQTSTAAAVPFTSVCSVRQPQRSSAAATSHSDNHRVPPTVFTTDPNQLPGPLFTASLVKSPRGFGFTIVGGTDCSRPGFLQIKHLIPGGPAFLNGNLTVGDTLVTVNSINVLGFTHSELVALFQSIPVGATIQLVVSQAFCLADELCASPIVNGSVKVTESCAANEMDVPATVSVHTATSLEGSVRSGSSQTSNTASPQSSISPSSSAIGTKPYYESPPTSTLAAAQSPRVRLQRPEFLKVAIFKQPNGFGFTLADHPQGQHVKAILDPVRCGCLKVGDVIVEINDQRVKEVPHAEVVQLLKQCPVGKEARLLIQRGGLYTSPLSLVTSDRDVSGLSIMGSKTDSDVIDLRTSRSLHPESEPGVKPIYGVPQARSRTSNHFRTVSGGLVDLSQSSEESSQKTRSQTPDPQMGKQFSCDQVTYMELAYPRTSSHMLKPSLTGSDGTHRIQPSDDSVLGMEKSAAVTGSPDSSTQYGSLLRLGKMHRIRQSNVPTGRNGQLPGQSCGVLRTSFIMLPGEFFVHLQRQSTGFGFNIVGGAEENSQVVVGSLVLGGAAQMSGIVRTGDKIVSVNGTRVIGAKHREVVQMLEQAAHTVGQVTLGLQRSVVVGSLVLGGAAQMSGIVRTGDKIVSVNGTRVIGAKHREVVQMLEQAAHTVGQVTLGLQRSTEPPVDGEHMYSCGDDCDAVEVVVPRSHKDDGFGFFISNARPREFSHEKAGATPSGTTKVDGEYIAQLVPGSKAERLGLLSVGDQILAVNRVPIFGLHHEQVVRLIRESGSHIVLTIIPSPGNPDPISGWRKIHALLNFTTPGRLTLLLIIASSWVTKSCTRSNLGTHPLEFPVTLFRGGNGFGFSIRGGQEFNRMPLVVLRIADGGAAKMDGRLQVGDELVQINGCSTVGMSHGRAIEIIQAGGNTMHLVVRRHVSGGKSREPLTAKPHQRQGSYIRGGIGYQASCVNVGNT</sequence>
<feature type="compositionally biased region" description="Polar residues" evidence="4">
    <location>
        <begin position="395"/>
        <end position="412"/>
    </location>
</feature>
<dbReference type="SUPFAM" id="SSF52540">
    <property type="entry name" value="P-loop containing nucleoside triphosphate hydrolases"/>
    <property type="match status" value="1"/>
</dbReference>
<dbReference type="PROSITE" id="PS50106">
    <property type="entry name" value="PDZ"/>
    <property type="match status" value="6"/>
</dbReference>
<dbReference type="SMART" id="SM00228">
    <property type="entry name" value="PDZ"/>
    <property type="match status" value="7"/>
</dbReference>
<feature type="domain" description="PDZ" evidence="7">
    <location>
        <begin position="1389"/>
        <end position="1472"/>
    </location>
</feature>
<keyword evidence="9" id="KW-1185">Reference proteome</keyword>
<dbReference type="CDD" id="cd00201">
    <property type="entry name" value="WW"/>
    <property type="match status" value="1"/>
</dbReference>
<dbReference type="Pfam" id="PF00625">
    <property type="entry name" value="Guanylate_kin"/>
    <property type="match status" value="1"/>
</dbReference>
<gene>
    <name evidence="8" type="ORF">T265_12718</name>
</gene>
<dbReference type="InterPro" id="IPR027417">
    <property type="entry name" value="P-loop_NTPase"/>
</dbReference>
<evidence type="ECO:0000256" key="4">
    <source>
        <dbReference type="SAM" id="MobiDB-lite"/>
    </source>
</evidence>
<evidence type="ECO:0000313" key="8">
    <source>
        <dbReference type="EMBL" id="KER32816.1"/>
    </source>
</evidence>
<dbReference type="InterPro" id="IPR020590">
    <property type="entry name" value="Guanylate_kinase_CS"/>
</dbReference>
<keyword evidence="3" id="KW-0472">Membrane</keyword>
<evidence type="ECO:0000259" key="7">
    <source>
        <dbReference type="PROSITE" id="PS50106"/>
    </source>
</evidence>
<accession>A0A075A0D7</accession>
<evidence type="ECO:0000256" key="3">
    <source>
        <dbReference type="ARBA" id="ARBA00023136"/>
    </source>
</evidence>
<dbReference type="GO" id="GO:0005737">
    <property type="term" value="C:cytoplasm"/>
    <property type="evidence" value="ECO:0007669"/>
    <property type="project" value="TreeGrafter"/>
</dbReference>
<dbReference type="InterPro" id="IPR036034">
    <property type="entry name" value="PDZ_sf"/>
</dbReference>
<dbReference type="CDD" id="cd06735">
    <property type="entry name" value="PDZ5_MAGI-1_3-like"/>
    <property type="match status" value="1"/>
</dbReference>
<dbReference type="Proteomes" id="UP000054324">
    <property type="component" value="Unassembled WGS sequence"/>
</dbReference>
<dbReference type="CDD" id="cd06732">
    <property type="entry name" value="PDZ2_MAGI-1_3-like"/>
    <property type="match status" value="1"/>
</dbReference>
<dbReference type="PROSITE" id="PS00856">
    <property type="entry name" value="GUANYLATE_KINASE_1"/>
    <property type="match status" value="1"/>
</dbReference>